<dbReference type="OrthoDB" id="10072345at2759"/>
<evidence type="ECO:0000256" key="1">
    <source>
        <dbReference type="SAM" id="Phobius"/>
    </source>
</evidence>
<keyword evidence="1" id="KW-0812">Transmembrane</keyword>
<dbReference type="Gene3D" id="2.60.40.2710">
    <property type="match status" value="1"/>
</dbReference>
<name>A0A3N0XU34_ANAGA</name>
<dbReference type="Proteomes" id="UP000281406">
    <property type="component" value="Unassembled WGS sequence"/>
</dbReference>
<evidence type="ECO:0008006" key="4">
    <source>
        <dbReference type="Google" id="ProtNLM"/>
    </source>
</evidence>
<organism evidence="2 3">
    <name type="scientific">Anabarilius grahami</name>
    <name type="common">Kanglang fish</name>
    <name type="synonym">Barilius grahami</name>
    <dbReference type="NCBI Taxonomy" id="495550"/>
    <lineage>
        <taxon>Eukaryota</taxon>
        <taxon>Metazoa</taxon>
        <taxon>Chordata</taxon>
        <taxon>Craniata</taxon>
        <taxon>Vertebrata</taxon>
        <taxon>Euteleostomi</taxon>
        <taxon>Actinopterygii</taxon>
        <taxon>Neopterygii</taxon>
        <taxon>Teleostei</taxon>
        <taxon>Ostariophysi</taxon>
        <taxon>Cypriniformes</taxon>
        <taxon>Xenocyprididae</taxon>
        <taxon>Xenocypridinae</taxon>
        <taxon>Xenocypridinae incertae sedis</taxon>
        <taxon>Anabarilius</taxon>
    </lineage>
</organism>
<keyword evidence="1" id="KW-1133">Transmembrane helix</keyword>
<dbReference type="InterPro" id="IPR036179">
    <property type="entry name" value="Ig-like_dom_sf"/>
</dbReference>
<sequence>MASVSDVSLPLCAGEDTFELHAVQLELEIRILLEKQAELRERQTALESSRADAQQSSINGYLSYTCPDVQCDNSTERFRDRLKLDDQTGSLTITNSRITDSGEYSVEIINDDISTEMLFTVTTTGTERESDAGTVALIVVFVIVKVCVIGALWYRRCRRLALIQNGKYCTQTI</sequence>
<proteinExistence type="predicted"/>
<comment type="caution">
    <text evidence="2">The sequence shown here is derived from an EMBL/GenBank/DDBJ whole genome shotgun (WGS) entry which is preliminary data.</text>
</comment>
<evidence type="ECO:0000313" key="2">
    <source>
        <dbReference type="EMBL" id="ROJ49824.1"/>
    </source>
</evidence>
<keyword evidence="1" id="KW-0472">Membrane</keyword>
<evidence type="ECO:0000313" key="3">
    <source>
        <dbReference type="Proteomes" id="UP000281406"/>
    </source>
</evidence>
<dbReference type="AlphaFoldDB" id="A0A3N0XU34"/>
<gene>
    <name evidence="2" type="ORF">DPX16_0784</name>
</gene>
<dbReference type="EMBL" id="RJVU01060391">
    <property type="protein sequence ID" value="ROJ49824.1"/>
    <property type="molecule type" value="Genomic_DNA"/>
</dbReference>
<feature type="transmembrane region" description="Helical" evidence="1">
    <location>
        <begin position="132"/>
        <end position="154"/>
    </location>
</feature>
<dbReference type="PANTHER" id="PTHR21063">
    <property type="entry name" value="LFA-3"/>
    <property type="match status" value="1"/>
</dbReference>
<dbReference type="SUPFAM" id="SSF48726">
    <property type="entry name" value="Immunoglobulin"/>
    <property type="match status" value="1"/>
</dbReference>
<reference evidence="2 3" key="1">
    <citation type="submission" date="2018-10" db="EMBL/GenBank/DDBJ databases">
        <title>Genome assembly for a Yunnan-Guizhou Plateau 3E fish, Anabarilius grahami (Regan), and its evolutionary and genetic applications.</title>
        <authorList>
            <person name="Jiang W."/>
        </authorList>
    </citation>
    <scope>NUCLEOTIDE SEQUENCE [LARGE SCALE GENOMIC DNA]</scope>
    <source>
        <strain evidence="2">AG-KIZ</strain>
        <tissue evidence="2">Muscle</tissue>
    </source>
</reference>
<keyword evidence="3" id="KW-1185">Reference proteome</keyword>
<dbReference type="PANTHER" id="PTHR21063:SF4">
    <property type="entry name" value="CD48 ANTIGEN-RELATED"/>
    <property type="match status" value="1"/>
</dbReference>
<protein>
    <recommendedName>
        <fullName evidence="4">Immunoglobulin subtype domain-containing protein</fullName>
    </recommendedName>
</protein>
<accession>A0A3N0XU34</accession>